<dbReference type="Gene3D" id="3.30.450.20">
    <property type="entry name" value="PAS domain"/>
    <property type="match status" value="1"/>
</dbReference>
<sequence length="701" mass="76303">MRLKKNKSNKLNSLGAKVGLLISLILLVVLGGKSAFDIFTQYESTTAMTRNVQLEEAKSLAHKLETKFASTYQVGYDLQAIIGNTVANIPKERRSRDLIISNAQVILKNNEDITGVGVYFEPNKFDNKDAEKGRFSHYILKEGDKTEVYEEDTDGPWYANTLKEKKVIVLNPFKDGDGKLKTSYCFPILSGDEAIGVLVVDMSVNDIQDELKKESIGPDDYKCLLTDKGIYVGNALDDKMLLFNLFEAVPAAKEGIDKAIQNGYDISQGTIAGTGEPGEFIHVPVNLKGVDTKWVFEAVTSIDYLMKDVRTSMAINIIFSVLVILGMGIFIILLLINKVVKPLSAIDKAMEKISGYNLDVAEEAAKVAKYRNNKDEVGNLVRSIDTMVKNLVGIVGEISAHAQNTAAMAEELTATSQSAAESSGEVSQAVNNIAEGATSQASDTQSAAMSVEESGNVLNGMITEVGELSKSMESIDSLKNDSNRIMDELVKITNENKEISEKVEGVIVETNSATETIAKASEMIQSISDQTNLLSLNAAIEAARAGEMGKGFAVVADEVRSLAEESAKFTGEIRAIIDELKKKSKEAVDMIKMSNDMIDKQSDKVKETGEKFVEISKELEESKRIVENINESSVKIQNENSNVIRVVENLSAIAEENAATTEEAAASVDTQVQAINDISQASENLADIATQLQSEVSKFML</sequence>
<feature type="domain" description="HAMP" evidence="6">
    <location>
        <begin position="337"/>
        <end position="396"/>
    </location>
</feature>
<reference evidence="7 8" key="1">
    <citation type="submission" date="2021-01" db="EMBL/GenBank/DDBJ databases">
        <title>Isolation and description of Catonella massiliensis sp. nov., a novel Catonella species, isolated from a stable periodontitis subject.</title>
        <authorList>
            <person name="Antezack A."/>
            <person name="Boxberger M."/>
            <person name="La Scola B."/>
            <person name="Monnet-Corti V."/>
        </authorList>
    </citation>
    <scope>NUCLEOTIDE SEQUENCE [LARGE SCALE GENOMIC DNA]</scope>
    <source>
        <strain evidence="7 8">Marseille-Q4567</strain>
    </source>
</reference>
<evidence type="ECO:0000256" key="3">
    <source>
        <dbReference type="PROSITE-ProRule" id="PRU00284"/>
    </source>
</evidence>
<keyword evidence="4" id="KW-1133">Transmembrane helix</keyword>
<proteinExistence type="inferred from homology"/>
<accession>A0ABS1J4J8</accession>
<keyword evidence="1 3" id="KW-0807">Transducer</keyword>
<comment type="similarity">
    <text evidence="2">Belongs to the methyl-accepting chemotaxis (MCP) protein family.</text>
</comment>
<evidence type="ECO:0000259" key="5">
    <source>
        <dbReference type="PROSITE" id="PS50111"/>
    </source>
</evidence>
<dbReference type="Pfam" id="PF00015">
    <property type="entry name" value="MCPsignal"/>
    <property type="match status" value="1"/>
</dbReference>
<dbReference type="InterPro" id="IPR003660">
    <property type="entry name" value="HAMP_dom"/>
</dbReference>
<evidence type="ECO:0000256" key="1">
    <source>
        <dbReference type="ARBA" id="ARBA00023224"/>
    </source>
</evidence>
<evidence type="ECO:0000256" key="4">
    <source>
        <dbReference type="SAM" id="Phobius"/>
    </source>
</evidence>
<evidence type="ECO:0000313" key="7">
    <source>
        <dbReference type="EMBL" id="MBK5898463.1"/>
    </source>
</evidence>
<evidence type="ECO:0000256" key="2">
    <source>
        <dbReference type="ARBA" id="ARBA00029447"/>
    </source>
</evidence>
<dbReference type="CDD" id="cd12913">
    <property type="entry name" value="PDC1_MCP_like"/>
    <property type="match status" value="1"/>
</dbReference>
<keyword evidence="4" id="KW-0472">Membrane</keyword>
<gene>
    <name evidence="7" type="ORF">JJN12_11830</name>
</gene>
<dbReference type="Proteomes" id="UP000604730">
    <property type="component" value="Unassembled WGS sequence"/>
</dbReference>
<organism evidence="7 8">
    <name type="scientific">Catonella massiliensis</name>
    <dbReference type="NCBI Taxonomy" id="2799636"/>
    <lineage>
        <taxon>Bacteria</taxon>
        <taxon>Bacillati</taxon>
        <taxon>Bacillota</taxon>
        <taxon>Clostridia</taxon>
        <taxon>Lachnospirales</taxon>
        <taxon>Lachnospiraceae</taxon>
        <taxon>Catonella</taxon>
    </lineage>
</organism>
<dbReference type="SUPFAM" id="SSF58104">
    <property type="entry name" value="Methyl-accepting chemotaxis protein (MCP) signaling domain"/>
    <property type="match status" value="1"/>
</dbReference>
<dbReference type="EMBL" id="JAEPRJ010000001">
    <property type="protein sequence ID" value="MBK5898463.1"/>
    <property type="molecule type" value="Genomic_DNA"/>
</dbReference>
<dbReference type="PANTHER" id="PTHR32089:SF112">
    <property type="entry name" value="LYSOZYME-LIKE PROTEIN-RELATED"/>
    <property type="match status" value="1"/>
</dbReference>
<dbReference type="PANTHER" id="PTHR32089">
    <property type="entry name" value="METHYL-ACCEPTING CHEMOTAXIS PROTEIN MCPB"/>
    <property type="match status" value="1"/>
</dbReference>
<evidence type="ECO:0000313" key="8">
    <source>
        <dbReference type="Proteomes" id="UP000604730"/>
    </source>
</evidence>
<dbReference type="Gene3D" id="1.10.287.950">
    <property type="entry name" value="Methyl-accepting chemotaxis protein"/>
    <property type="match status" value="1"/>
</dbReference>
<dbReference type="InterPro" id="IPR004089">
    <property type="entry name" value="MCPsignal_dom"/>
</dbReference>
<dbReference type="PROSITE" id="PS50111">
    <property type="entry name" value="CHEMOTAXIS_TRANSDUC_2"/>
    <property type="match status" value="1"/>
</dbReference>
<dbReference type="Gene3D" id="6.10.340.10">
    <property type="match status" value="1"/>
</dbReference>
<feature type="transmembrane region" description="Helical" evidence="4">
    <location>
        <begin position="313"/>
        <end position="336"/>
    </location>
</feature>
<feature type="domain" description="Methyl-accepting transducer" evidence="5">
    <location>
        <begin position="415"/>
        <end position="672"/>
    </location>
</feature>
<comment type="caution">
    <text evidence="7">The sequence shown here is derived from an EMBL/GenBank/DDBJ whole genome shotgun (WGS) entry which is preliminary data.</text>
</comment>
<dbReference type="PROSITE" id="PS50885">
    <property type="entry name" value="HAMP"/>
    <property type="match status" value="1"/>
</dbReference>
<protein>
    <submittedName>
        <fullName evidence="7">Methyl-accepting chemotaxis protein</fullName>
    </submittedName>
</protein>
<keyword evidence="4" id="KW-0812">Transmembrane</keyword>
<dbReference type="SMART" id="SM00283">
    <property type="entry name" value="MA"/>
    <property type="match status" value="1"/>
</dbReference>
<evidence type="ECO:0000259" key="6">
    <source>
        <dbReference type="PROSITE" id="PS50885"/>
    </source>
</evidence>
<name>A0ABS1J4J8_9FIRM</name>
<dbReference type="Pfam" id="PF22673">
    <property type="entry name" value="MCP-like_PDC_1"/>
    <property type="match status" value="1"/>
</dbReference>
<dbReference type="RefSeq" id="WP_208429881.1">
    <property type="nucleotide sequence ID" value="NZ_JAEPRJ010000001.1"/>
</dbReference>
<keyword evidence="8" id="KW-1185">Reference proteome</keyword>